<evidence type="ECO:0000313" key="1">
    <source>
        <dbReference type="EMBL" id="VDP21093.1"/>
    </source>
</evidence>
<accession>A0A183MK95</accession>
<reference evidence="1 2" key="1">
    <citation type="submission" date="2018-11" db="EMBL/GenBank/DDBJ databases">
        <authorList>
            <consortium name="Pathogen Informatics"/>
        </authorList>
    </citation>
    <scope>NUCLEOTIDE SEQUENCE [LARGE SCALE GENOMIC DNA]</scope>
    <source>
        <strain evidence="1 2">Zambia</strain>
    </source>
</reference>
<keyword evidence="2" id="KW-1185">Reference proteome</keyword>
<protein>
    <submittedName>
        <fullName evidence="1">Uncharacterized protein</fullName>
    </submittedName>
</protein>
<evidence type="ECO:0000313" key="2">
    <source>
        <dbReference type="Proteomes" id="UP000277204"/>
    </source>
</evidence>
<sequence length="77" mass="8979">MIGEVSKQIFITALLRDTDKHNELKIALYTRFQVFHDLLEEEDTNKGDNWKEIKEALTSTCQEVQDFKKHNPKDGSV</sequence>
<name>A0A183MK95_9TREM</name>
<dbReference type="Proteomes" id="UP000277204">
    <property type="component" value="Unassembled WGS sequence"/>
</dbReference>
<dbReference type="AlphaFoldDB" id="A0A183MK95"/>
<organism evidence="1 2">
    <name type="scientific">Schistosoma margrebowiei</name>
    <dbReference type="NCBI Taxonomy" id="48269"/>
    <lineage>
        <taxon>Eukaryota</taxon>
        <taxon>Metazoa</taxon>
        <taxon>Spiralia</taxon>
        <taxon>Lophotrochozoa</taxon>
        <taxon>Platyhelminthes</taxon>
        <taxon>Trematoda</taxon>
        <taxon>Digenea</taxon>
        <taxon>Strigeidida</taxon>
        <taxon>Schistosomatoidea</taxon>
        <taxon>Schistosomatidae</taxon>
        <taxon>Schistosoma</taxon>
    </lineage>
</organism>
<dbReference type="EMBL" id="UZAI01017149">
    <property type="protein sequence ID" value="VDP21093.1"/>
    <property type="molecule type" value="Genomic_DNA"/>
</dbReference>
<gene>
    <name evidence="1" type="ORF">SMRZ_LOCUS16470</name>
</gene>
<proteinExistence type="predicted"/>